<dbReference type="OrthoDB" id="3280547at2"/>
<feature type="chain" id="PRO_5038410051" evidence="2">
    <location>
        <begin position="19"/>
        <end position="462"/>
    </location>
</feature>
<evidence type="ECO:0000313" key="3">
    <source>
        <dbReference type="EMBL" id="KHD73460.1"/>
    </source>
</evidence>
<dbReference type="RefSeq" id="WP_043532100.1">
    <property type="nucleotide sequence ID" value="NZ_BAABKU010000007.1"/>
</dbReference>
<proteinExistence type="predicted"/>
<dbReference type="EMBL" id="JRTT01000131">
    <property type="protein sequence ID" value="KHD73460.1"/>
    <property type="molecule type" value="Genomic_DNA"/>
</dbReference>
<evidence type="ECO:0000256" key="1">
    <source>
        <dbReference type="SAM" id="MobiDB-lite"/>
    </source>
</evidence>
<dbReference type="PROSITE" id="PS51257">
    <property type="entry name" value="PROKAR_LIPOPROTEIN"/>
    <property type="match status" value="1"/>
</dbReference>
<accession>A0A0A6UBP2</accession>
<feature type="signal peptide" evidence="2">
    <location>
        <begin position="1"/>
        <end position="18"/>
    </location>
</feature>
<comment type="caution">
    <text evidence="3">The sequence shown here is derived from an EMBL/GenBank/DDBJ whole genome shotgun (WGS) entry which is preliminary data.</text>
</comment>
<gene>
    <name evidence="3" type="ORF">MB27_35275</name>
</gene>
<feature type="region of interest" description="Disordered" evidence="1">
    <location>
        <begin position="23"/>
        <end position="65"/>
    </location>
</feature>
<evidence type="ECO:0000313" key="4">
    <source>
        <dbReference type="Proteomes" id="UP000054537"/>
    </source>
</evidence>
<protein>
    <submittedName>
        <fullName evidence="3">Uncharacterized protein</fullName>
    </submittedName>
</protein>
<sequence>MRALLAASVAALAVVAMGACSSPAGESAAPAPGQQVAAGSPALPPAASAPGSTPASAPAPSASVSAPAAAATPGAKAAGGCARPAAAKPVAKVTTVGLPAKVAGYGSEGDTENLPMAIAARPDGGSWLAWLGTGGKVHLGRLGCDDELSGAPVSFTGIDLQDVQADADGGVLLLTRKGDCGGGSLCGGASSPCNTMHMIRFDNSGKLVWERQVTNLTGGRTGYDDGARFIWWYQHHGRLATNGSDWAAYFGVAITVKNGSCVDIHQGDRIQVVSANGKLLPNHEDAAEVGCSHAWNSRIVWDPRTRRFAAVCATDNECRIAQPNPYRTVAAGTCDGTLFGGDLVLAEGKGYWTAWSQGGQVRLERFTTGKSTSTVRTGVASAHPHLVSYGTGRMLLSWQSGSGMAAQVYDAGTGKAVGGRLTLAVKDHSYQAFKSYADGSAAYPATGGSTTTIKIARVFPQV</sequence>
<keyword evidence="2" id="KW-0732">Signal</keyword>
<evidence type="ECO:0000256" key="2">
    <source>
        <dbReference type="SAM" id="SignalP"/>
    </source>
</evidence>
<name>A0A0A6UBP2_ACTUT</name>
<dbReference type="eggNOG" id="ENOG503311S">
    <property type="taxonomic scope" value="Bacteria"/>
</dbReference>
<keyword evidence="4" id="KW-1185">Reference proteome</keyword>
<dbReference type="AlphaFoldDB" id="A0A0A6UBP2"/>
<dbReference type="Proteomes" id="UP000054537">
    <property type="component" value="Unassembled WGS sequence"/>
</dbReference>
<organism evidence="3 4">
    <name type="scientific">Actinoplanes utahensis</name>
    <dbReference type="NCBI Taxonomy" id="1869"/>
    <lineage>
        <taxon>Bacteria</taxon>
        <taxon>Bacillati</taxon>
        <taxon>Actinomycetota</taxon>
        <taxon>Actinomycetes</taxon>
        <taxon>Micromonosporales</taxon>
        <taxon>Micromonosporaceae</taxon>
        <taxon>Actinoplanes</taxon>
    </lineage>
</organism>
<reference evidence="3 4" key="1">
    <citation type="submission" date="2014-10" db="EMBL/GenBank/DDBJ databases">
        <title>Draft genome sequence of Actinoplanes utahensis NRRL 12052.</title>
        <authorList>
            <person name="Velasco-Bucheli B."/>
            <person name="del Cerro C."/>
            <person name="Hormigo D."/>
            <person name="Garcia J.L."/>
            <person name="Acebal C."/>
            <person name="Arroyo M."/>
            <person name="de la Mata I."/>
        </authorList>
    </citation>
    <scope>NUCLEOTIDE SEQUENCE [LARGE SCALE GENOMIC DNA]</scope>
    <source>
        <strain evidence="3 4">NRRL 12052</strain>
    </source>
</reference>